<dbReference type="Proteomes" id="UP000887565">
    <property type="component" value="Unplaced"/>
</dbReference>
<dbReference type="WBParaSite" id="nRc.2.0.1.t44300-RA">
    <property type="protein sequence ID" value="nRc.2.0.1.t44300-RA"/>
    <property type="gene ID" value="nRc.2.0.1.g44300"/>
</dbReference>
<keyword evidence="1" id="KW-1185">Reference proteome</keyword>
<name>A0A915L0Q9_ROMCU</name>
<evidence type="ECO:0000313" key="2">
    <source>
        <dbReference type="WBParaSite" id="nRc.2.0.1.t44300-RA"/>
    </source>
</evidence>
<sequence length="68" mass="7562">MHIGDKVVVTLIDLYWIGQHPIQIYTADHRGSAPATSTQDIQCQQLYALLTSSHHTAEQTTIKEGLIC</sequence>
<protein>
    <submittedName>
        <fullName evidence="2">Uncharacterized protein</fullName>
    </submittedName>
</protein>
<evidence type="ECO:0000313" key="1">
    <source>
        <dbReference type="Proteomes" id="UP000887565"/>
    </source>
</evidence>
<accession>A0A915L0Q9</accession>
<reference evidence="2" key="1">
    <citation type="submission" date="2022-11" db="UniProtKB">
        <authorList>
            <consortium name="WormBaseParasite"/>
        </authorList>
    </citation>
    <scope>IDENTIFICATION</scope>
</reference>
<dbReference type="AlphaFoldDB" id="A0A915L0Q9"/>
<proteinExistence type="predicted"/>
<organism evidence="1 2">
    <name type="scientific">Romanomermis culicivorax</name>
    <name type="common">Nematode worm</name>
    <dbReference type="NCBI Taxonomy" id="13658"/>
    <lineage>
        <taxon>Eukaryota</taxon>
        <taxon>Metazoa</taxon>
        <taxon>Ecdysozoa</taxon>
        <taxon>Nematoda</taxon>
        <taxon>Enoplea</taxon>
        <taxon>Dorylaimia</taxon>
        <taxon>Mermithida</taxon>
        <taxon>Mermithoidea</taxon>
        <taxon>Mermithidae</taxon>
        <taxon>Romanomermis</taxon>
    </lineage>
</organism>